<dbReference type="GO" id="GO:0016779">
    <property type="term" value="F:nucleotidyltransferase activity"/>
    <property type="evidence" value="ECO:0007669"/>
    <property type="project" value="UniProtKB-KW"/>
</dbReference>
<dbReference type="PANTHER" id="PTHR43793:SF1">
    <property type="entry name" value="FAD SYNTHASE"/>
    <property type="match status" value="1"/>
</dbReference>
<name>A0A6C0J721_9ZZZZ</name>
<dbReference type="Pfam" id="PF01467">
    <property type="entry name" value="CTP_transf_like"/>
    <property type="match status" value="1"/>
</dbReference>
<dbReference type="AlphaFoldDB" id="A0A6C0J721"/>
<organism evidence="4">
    <name type="scientific">viral metagenome</name>
    <dbReference type="NCBI Taxonomy" id="1070528"/>
    <lineage>
        <taxon>unclassified sequences</taxon>
        <taxon>metagenomes</taxon>
        <taxon>organismal metagenomes</taxon>
    </lineage>
</organism>
<dbReference type="PANTHER" id="PTHR43793">
    <property type="entry name" value="FAD SYNTHASE"/>
    <property type="match status" value="1"/>
</dbReference>
<reference evidence="4" key="1">
    <citation type="journal article" date="2020" name="Nature">
        <title>Giant virus diversity and host interactions through global metagenomics.</title>
        <authorList>
            <person name="Schulz F."/>
            <person name="Roux S."/>
            <person name="Paez-Espino D."/>
            <person name="Jungbluth S."/>
            <person name="Walsh D.A."/>
            <person name="Denef V.J."/>
            <person name="McMahon K.D."/>
            <person name="Konstantinidis K.T."/>
            <person name="Eloe-Fadrosh E.A."/>
            <person name="Kyrpides N.C."/>
            <person name="Woyke T."/>
        </authorList>
    </citation>
    <scope>NUCLEOTIDE SEQUENCE</scope>
    <source>
        <strain evidence="4">GVMAG-M-3300025860-25</strain>
    </source>
</reference>
<dbReference type="InterPro" id="IPR004821">
    <property type="entry name" value="Cyt_trans-like"/>
</dbReference>
<feature type="domain" description="Cytidyltransferase-like" evidence="3">
    <location>
        <begin position="23"/>
        <end position="113"/>
    </location>
</feature>
<dbReference type="InterPro" id="IPR014729">
    <property type="entry name" value="Rossmann-like_a/b/a_fold"/>
</dbReference>
<evidence type="ECO:0000256" key="1">
    <source>
        <dbReference type="ARBA" id="ARBA00022679"/>
    </source>
</evidence>
<protein>
    <recommendedName>
        <fullName evidence="3">Cytidyltransferase-like domain-containing protein</fullName>
    </recommendedName>
</protein>
<accession>A0A6C0J721</accession>
<dbReference type="NCBIfam" id="TIGR00125">
    <property type="entry name" value="cyt_tran_rel"/>
    <property type="match status" value="1"/>
</dbReference>
<evidence type="ECO:0000259" key="3">
    <source>
        <dbReference type="Pfam" id="PF01467"/>
    </source>
</evidence>
<evidence type="ECO:0000256" key="2">
    <source>
        <dbReference type="ARBA" id="ARBA00022695"/>
    </source>
</evidence>
<dbReference type="Gene3D" id="3.40.50.620">
    <property type="entry name" value="HUPs"/>
    <property type="match status" value="1"/>
</dbReference>
<sequence>MTIDFNEIKLLKNKYIGKKIGFTCSSFDLLHCGHCIMLEDCKNQCEILIVGLQTDPTLDRKSKNKPVQEFEERNIMIHSIKYVDEVIKYETEEDLLELLKELNPDVRIIGTDWKGKPFTGNELPIEMYWHTRDHSWSTSNLRKRVYEQEYGLRNFPLI</sequence>
<dbReference type="EMBL" id="MN740342">
    <property type="protein sequence ID" value="QHU01459.1"/>
    <property type="molecule type" value="Genomic_DNA"/>
</dbReference>
<keyword evidence="1" id="KW-0808">Transferase</keyword>
<keyword evidence="2" id="KW-0548">Nucleotidyltransferase</keyword>
<evidence type="ECO:0000313" key="4">
    <source>
        <dbReference type="EMBL" id="QHU01459.1"/>
    </source>
</evidence>
<dbReference type="InterPro" id="IPR050385">
    <property type="entry name" value="Archaeal_FAD_synthase"/>
</dbReference>
<proteinExistence type="predicted"/>
<dbReference type="SUPFAM" id="SSF52374">
    <property type="entry name" value="Nucleotidylyl transferase"/>
    <property type="match status" value="1"/>
</dbReference>